<dbReference type="GO" id="GO:0005262">
    <property type="term" value="F:calcium channel activity"/>
    <property type="evidence" value="ECO:0007669"/>
    <property type="project" value="InterPro"/>
</dbReference>
<reference evidence="14" key="3">
    <citation type="submission" date="2025-08" db="UniProtKB">
        <authorList>
            <consortium name="Ensembl"/>
        </authorList>
    </citation>
    <scope>IDENTIFICATION</scope>
    <source>
        <strain evidence="14">HNI</strain>
    </source>
</reference>
<dbReference type="Pfam" id="PF00520">
    <property type="entry name" value="Ion_trans"/>
    <property type="match status" value="1"/>
</dbReference>
<dbReference type="Pfam" id="PF08344">
    <property type="entry name" value="TRP_2"/>
    <property type="match status" value="1"/>
</dbReference>
<comment type="subcellular location">
    <subcellularLocation>
        <location evidence="1">Membrane</location>
        <topology evidence="1">Multi-pass membrane protein</topology>
    </subcellularLocation>
</comment>
<evidence type="ECO:0000256" key="10">
    <source>
        <dbReference type="ARBA" id="ARBA00036634"/>
    </source>
</evidence>
<dbReference type="InterPro" id="IPR002153">
    <property type="entry name" value="TRPC_channel"/>
</dbReference>
<dbReference type="InterPro" id="IPR013555">
    <property type="entry name" value="TRP_dom"/>
</dbReference>
<dbReference type="Ensembl" id="ENSORLT00020022807.1">
    <property type="protein sequence ID" value="ENSORLP00020014905.1"/>
    <property type="gene ID" value="ENSORLG00020015946.1"/>
</dbReference>
<evidence type="ECO:0000256" key="9">
    <source>
        <dbReference type="ARBA" id="ARBA00023303"/>
    </source>
</evidence>
<reference evidence="14 15" key="2">
    <citation type="submission" date="2017-04" db="EMBL/GenBank/DDBJ databases">
        <title>CpG methylation of centromeres and impact of large insertions on vertebrate speciation.</title>
        <authorList>
            <person name="Ichikawa K."/>
            <person name="Yoshimura J."/>
            <person name="Morishita S."/>
        </authorList>
    </citation>
    <scope>NUCLEOTIDE SEQUENCE</scope>
    <source>
        <strain evidence="14 15">HNI</strain>
    </source>
</reference>
<feature type="transmembrane region" description="Helical" evidence="12">
    <location>
        <begin position="501"/>
        <end position="519"/>
    </location>
</feature>
<dbReference type="GO" id="GO:0016020">
    <property type="term" value="C:membrane"/>
    <property type="evidence" value="ECO:0007669"/>
    <property type="project" value="UniProtKB-SubCell"/>
</dbReference>
<feature type="domain" description="Transient receptor ion channel" evidence="13">
    <location>
        <begin position="235"/>
        <end position="297"/>
    </location>
</feature>
<evidence type="ECO:0000256" key="4">
    <source>
        <dbReference type="ARBA" id="ARBA00022737"/>
    </source>
</evidence>
<keyword evidence="3 12" id="KW-0812">Transmembrane</keyword>
<dbReference type="AlphaFoldDB" id="A0A3P9L2H5"/>
<sequence>MSQSGCNIPLTLSVLLRGKKMCSLEALGHILYLLSALLQDFLPQSFFLNVPLPPPLVQTTPKRQALPGAVHFFGAQPSSPCLSVTEEIFLEAAEYGNIPEVRRMLEELPHINCVDYKGQNALQLAVANEHLEVAKLLLKQKEMKRIGDALLLAISKGHVRIVEAVLTHESFADGGRLADSPAQTHDDFFSYDENGTRFSADITPIILASHFQEYEIVHMLFVRGARIQRPHDYLCECGPCSEQQQRDSFSHSQSRIHAYKGLASPAYLCLSSQDPVMEALELSNELEVLANTEKEFKNDYKRLSMQCKDFVVGLLDLCRSTEEVEAVLNGGSPAHSGAAGRQSLIRLKLAIKYEVKKFVAHPNCQQQLRSIWYENLSGIRQQSMAVKVLLVLATAVGLPVLAFIHWIAPTSKVGKLMCGPFVKFVAHAASFWMFLSLLVLNAADRFAGTSLLPNMTTRDYPSQVFRMKTTPFSWMEILVISWIIARVHWMPSDPQLISEGLYAIAVVLSFSRIAYILPANERFGPLQISLGRTVKDIFKFMVIFITVFVAFMVGMFNLYSYYLGAKHNSAFTTVEESFKTLFWAIFGLSEVKSVVININHKFIENIGYVLYGVYNIIMVIVLLNMLIAMFNSSFQEIEDDSDVEWKFARAKLWFSYFKQGSVLPVPFNLIPSPKSVLSTLQGIREFLWESQKSTGNSFDGMELKPSLISTRHQVKFFFIPLSLFYSRTPELSESKSESCLVKRFILKAQTDKENSEGNEGEALKIKQDISSLRYELLERRTREQKTMSELVQELREVLQEEDKGQENRRTSGA</sequence>
<dbReference type="PANTHER" id="PTHR10117:SF7">
    <property type="entry name" value="SHORT TRANSIENT RECEPTOR POTENTIAL CHANNEL 6"/>
    <property type="match status" value="1"/>
</dbReference>
<dbReference type="InterPro" id="IPR036770">
    <property type="entry name" value="Ankyrin_rpt-contain_sf"/>
</dbReference>
<evidence type="ECO:0000259" key="13">
    <source>
        <dbReference type="SMART" id="SM01420"/>
    </source>
</evidence>
<evidence type="ECO:0000256" key="7">
    <source>
        <dbReference type="ARBA" id="ARBA00023065"/>
    </source>
</evidence>
<keyword evidence="2" id="KW-0813">Transport</keyword>
<feature type="transmembrane region" description="Helical" evidence="12">
    <location>
        <begin position="540"/>
        <end position="560"/>
    </location>
</feature>
<dbReference type="PRINTS" id="PR01097">
    <property type="entry name" value="TRNSRECEPTRP"/>
</dbReference>
<comment type="catalytic activity">
    <reaction evidence="10">
        <text>Ca(2+)(in) = Ca(2+)(out)</text>
        <dbReference type="Rhea" id="RHEA:29671"/>
        <dbReference type="ChEBI" id="CHEBI:29108"/>
    </reaction>
</comment>
<protein>
    <submittedName>
        <fullName evidence="14">Transient receptor potential cation channel subfamily C member 6</fullName>
    </submittedName>
</protein>
<organism evidence="14 15">
    <name type="scientific">Oryzias latipes</name>
    <name type="common">Japanese rice fish</name>
    <name type="synonym">Japanese killifish</name>
    <dbReference type="NCBI Taxonomy" id="8090"/>
    <lineage>
        <taxon>Eukaryota</taxon>
        <taxon>Metazoa</taxon>
        <taxon>Chordata</taxon>
        <taxon>Craniata</taxon>
        <taxon>Vertebrata</taxon>
        <taxon>Euteleostomi</taxon>
        <taxon>Actinopterygii</taxon>
        <taxon>Neopterygii</taxon>
        <taxon>Teleostei</taxon>
        <taxon>Neoteleostei</taxon>
        <taxon>Acanthomorphata</taxon>
        <taxon>Ovalentaria</taxon>
        <taxon>Atherinomorphae</taxon>
        <taxon>Beloniformes</taxon>
        <taxon>Adrianichthyidae</taxon>
        <taxon>Oryziinae</taxon>
        <taxon>Oryzias</taxon>
    </lineage>
</organism>
<dbReference type="FunFam" id="1.25.40.20:FF:000037">
    <property type="entry name" value="short transient receptor potential channel 3 isoform X1"/>
    <property type="match status" value="1"/>
</dbReference>
<keyword evidence="7" id="KW-0406">Ion transport</keyword>
<evidence type="ECO:0000313" key="14">
    <source>
        <dbReference type="Ensembl" id="ENSORLP00020014905.1"/>
    </source>
</evidence>
<dbReference type="Gene3D" id="1.25.40.20">
    <property type="entry name" value="Ankyrin repeat-containing domain"/>
    <property type="match status" value="1"/>
</dbReference>
<evidence type="ECO:0000256" key="3">
    <source>
        <dbReference type="ARBA" id="ARBA00022692"/>
    </source>
</evidence>
<dbReference type="InterPro" id="IPR005821">
    <property type="entry name" value="Ion_trans_dom"/>
</dbReference>
<evidence type="ECO:0000256" key="12">
    <source>
        <dbReference type="SAM" id="Phobius"/>
    </source>
</evidence>
<dbReference type="Proteomes" id="UP000265180">
    <property type="component" value="Chromosome 13"/>
</dbReference>
<proteinExistence type="predicted"/>
<dbReference type="PANTHER" id="PTHR10117">
    <property type="entry name" value="TRANSIENT RECEPTOR POTENTIAL CHANNEL"/>
    <property type="match status" value="1"/>
</dbReference>
<feature type="coiled-coil region" evidence="11">
    <location>
        <begin position="780"/>
        <end position="807"/>
    </location>
</feature>
<reference evidence="14" key="4">
    <citation type="submission" date="2025-09" db="UniProtKB">
        <authorList>
            <consortium name="Ensembl"/>
        </authorList>
    </citation>
    <scope>IDENTIFICATION</scope>
    <source>
        <strain evidence="14">HNI</strain>
    </source>
</reference>
<feature type="transmembrane region" description="Helical" evidence="12">
    <location>
        <begin position="472"/>
        <end position="489"/>
    </location>
</feature>
<evidence type="ECO:0000256" key="1">
    <source>
        <dbReference type="ARBA" id="ARBA00004141"/>
    </source>
</evidence>
<keyword evidence="5 12" id="KW-1133">Transmembrane helix</keyword>
<feature type="transmembrane region" description="Helical" evidence="12">
    <location>
        <begin position="420"/>
        <end position="440"/>
    </location>
</feature>
<evidence type="ECO:0000256" key="11">
    <source>
        <dbReference type="SAM" id="Coils"/>
    </source>
</evidence>
<evidence type="ECO:0000256" key="8">
    <source>
        <dbReference type="ARBA" id="ARBA00023136"/>
    </source>
</evidence>
<dbReference type="SUPFAM" id="SSF48403">
    <property type="entry name" value="Ankyrin repeat"/>
    <property type="match status" value="1"/>
</dbReference>
<dbReference type="Pfam" id="PF13637">
    <property type="entry name" value="Ank_4"/>
    <property type="match status" value="1"/>
</dbReference>
<keyword evidence="8 12" id="KW-0472">Membrane</keyword>
<accession>A0A3P9L2H5</accession>
<keyword evidence="9" id="KW-0407">Ion channel</keyword>
<feature type="transmembrane region" description="Helical" evidence="12">
    <location>
        <begin position="388"/>
        <end position="408"/>
    </location>
</feature>
<name>A0A3P9L2H5_ORYLA</name>
<keyword evidence="6" id="KW-0040">ANK repeat</keyword>
<keyword evidence="11" id="KW-0175">Coiled coil</keyword>
<reference key="1">
    <citation type="journal article" date="2007" name="Nature">
        <title>The medaka draft genome and insights into vertebrate genome evolution.</title>
        <authorList>
            <person name="Kasahara M."/>
            <person name="Naruse K."/>
            <person name="Sasaki S."/>
            <person name="Nakatani Y."/>
            <person name="Qu W."/>
            <person name="Ahsan B."/>
            <person name="Yamada T."/>
            <person name="Nagayasu Y."/>
            <person name="Doi K."/>
            <person name="Kasai Y."/>
            <person name="Jindo T."/>
            <person name="Kobayashi D."/>
            <person name="Shimada A."/>
            <person name="Toyoda A."/>
            <person name="Kuroki Y."/>
            <person name="Fujiyama A."/>
            <person name="Sasaki T."/>
            <person name="Shimizu A."/>
            <person name="Asakawa S."/>
            <person name="Shimizu N."/>
            <person name="Hashimoto S."/>
            <person name="Yang J."/>
            <person name="Lee Y."/>
            <person name="Matsushima K."/>
            <person name="Sugano S."/>
            <person name="Sakaizumi M."/>
            <person name="Narita T."/>
            <person name="Ohishi K."/>
            <person name="Haga S."/>
            <person name="Ohta F."/>
            <person name="Nomoto H."/>
            <person name="Nogata K."/>
            <person name="Morishita T."/>
            <person name="Endo T."/>
            <person name="Shin-I T."/>
            <person name="Takeda H."/>
            <person name="Morishita S."/>
            <person name="Kohara Y."/>
        </authorList>
    </citation>
    <scope>NUCLEOTIDE SEQUENCE [LARGE SCALE GENOMIC DNA]</scope>
    <source>
        <strain>Hd-rR</strain>
    </source>
</reference>
<dbReference type="SMART" id="SM01420">
    <property type="entry name" value="TRP_2"/>
    <property type="match status" value="1"/>
</dbReference>
<evidence type="ECO:0000256" key="5">
    <source>
        <dbReference type="ARBA" id="ARBA00022989"/>
    </source>
</evidence>
<evidence type="ECO:0000256" key="6">
    <source>
        <dbReference type="ARBA" id="ARBA00023043"/>
    </source>
</evidence>
<dbReference type="FunFam" id="1.10.287.70:FF:000041">
    <property type="entry name" value="Transient receptor potential cation channel subfamily C member 7"/>
    <property type="match status" value="1"/>
</dbReference>
<keyword evidence="4" id="KW-0677">Repeat</keyword>
<evidence type="ECO:0000256" key="2">
    <source>
        <dbReference type="ARBA" id="ARBA00022448"/>
    </source>
</evidence>
<evidence type="ECO:0000313" key="15">
    <source>
        <dbReference type="Proteomes" id="UP000265180"/>
    </source>
</evidence>
<dbReference type="InterPro" id="IPR002110">
    <property type="entry name" value="Ankyrin_rpt"/>
</dbReference>
<feature type="transmembrane region" description="Helical" evidence="12">
    <location>
        <begin position="608"/>
        <end position="630"/>
    </location>
</feature>
<feature type="transmembrane region" description="Helical" evidence="12">
    <location>
        <begin position="580"/>
        <end position="596"/>
    </location>
</feature>